<dbReference type="EMBL" id="JAOCJE010000001">
    <property type="protein sequence ID" value="MDH1341355.1"/>
    <property type="molecule type" value="Genomic_DNA"/>
</dbReference>
<evidence type="ECO:0008006" key="3">
    <source>
        <dbReference type="Google" id="ProtNLM"/>
    </source>
</evidence>
<dbReference type="AlphaFoldDB" id="A0AA42U0U5"/>
<evidence type="ECO:0000313" key="2">
    <source>
        <dbReference type="Proteomes" id="UP001161697"/>
    </source>
</evidence>
<accession>A0AA42U0U5</accession>
<dbReference type="Proteomes" id="UP001161697">
    <property type="component" value="Unassembled WGS sequence"/>
</dbReference>
<protein>
    <recommendedName>
        <fullName evidence="3">DNA-binding protein</fullName>
    </recommendedName>
</protein>
<dbReference type="RefSeq" id="WP_279534906.1">
    <property type="nucleotide sequence ID" value="NZ_CP104579.1"/>
</dbReference>
<comment type="caution">
    <text evidence="1">The sequence shown here is derived from an EMBL/GenBank/DDBJ whole genome shotgun (WGS) entry which is preliminary data.</text>
</comment>
<proteinExistence type="predicted"/>
<organism evidence="1 2">
    <name type="scientific">Ectopseudomonas oleovorans</name>
    <name type="common">Pseudomonas oleovorans</name>
    <dbReference type="NCBI Taxonomy" id="301"/>
    <lineage>
        <taxon>Bacteria</taxon>
        <taxon>Pseudomonadati</taxon>
        <taxon>Pseudomonadota</taxon>
        <taxon>Gammaproteobacteria</taxon>
        <taxon>Pseudomonadales</taxon>
        <taxon>Pseudomonadaceae</taxon>
        <taxon>Ectopseudomonas</taxon>
    </lineage>
</organism>
<gene>
    <name evidence="1" type="ORF">N5J11_19590</name>
</gene>
<reference evidence="1" key="1">
    <citation type="submission" date="2022-09" db="EMBL/GenBank/DDBJ databases">
        <title>Intensive care unit water sources are persistently colonized with multi-drug resistant bacteria and are the site of extensive horizontal gene transfer of antibiotic resistance genes.</title>
        <authorList>
            <person name="Diorio-Toth L."/>
        </authorList>
    </citation>
    <scope>NUCLEOTIDE SEQUENCE</scope>
    <source>
        <strain evidence="1">GD03704</strain>
    </source>
</reference>
<sequence length="95" mass="10359">MFPDEKEIAVAVEPHRQLAGLLSAKLDAQHIEVLDNEQRSHTIQVPVSALRLLNEILSKLAMGSAVKVVSIDAELTTQEGADLLNISRPHVVQNS</sequence>
<name>A0AA42U0U5_ECTOL</name>
<evidence type="ECO:0000313" key="1">
    <source>
        <dbReference type="EMBL" id="MDH1341355.1"/>
    </source>
</evidence>